<keyword evidence="1" id="KW-0812">Transmembrane</keyword>
<evidence type="ECO:0000313" key="3">
    <source>
        <dbReference type="Proteomes" id="UP000271678"/>
    </source>
</evidence>
<proteinExistence type="predicted"/>
<dbReference type="AlphaFoldDB" id="A0A3M9M7A2"/>
<dbReference type="Proteomes" id="UP000271678">
    <property type="component" value="Unassembled WGS sequence"/>
</dbReference>
<dbReference type="RefSeq" id="WP_123271727.1">
    <property type="nucleotide sequence ID" value="NZ_RJJQ01000011.1"/>
</dbReference>
<feature type="transmembrane region" description="Helical" evidence="1">
    <location>
        <begin position="225"/>
        <end position="251"/>
    </location>
</feature>
<dbReference type="EMBL" id="RJJQ01000011">
    <property type="protein sequence ID" value="RNI21411.1"/>
    <property type="molecule type" value="Genomic_DNA"/>
</dbReference>
<evidence type="ECO:0008006" key="4">
    <source>
        <dbReference type="Google" id="ProtNLM"/>
    </source>
</evidence>
<evidence type="ECO:0000313" key="2">
    <source>
        <dbReference type="EMBL" id="RNI21411.1"/>
    </source>
</evidence>
<feature type="transmembrane region" description="Helical" evidence="1">
    <location>
        <begin position="102"/>
        <end position="135"/>
    </location>
</feature>
<keyword evidence="3" id="KW-1185">Reference proteome</keyword>
<keyword evidence="1" id="KW-0472">Membrane</keyword>
<gene>
    <name evidence="2" type="ORF">EFY87_12155</name>
</gene>
<reference evidence="2 3" key="1">
    <citation type="submission" date="2018-11" db="EMBL/GenBank/DDBJ databases">
        <title>Draft genome of Simplicispira Flexivirga sp. BO-16.</title>
        <authorList>
            <person name="Im W.T."/>
        </authorList>
    </citation>
    <scope>NUCLEOTIDE SEQUENCE [LARGE SCALE GENOMIC DNA]</scope>
    <source>
        <strain evidence="2 3">BO-16</strain>
    </source>
</reference>
<comment type="caution">
    <text evidence="2">The sequence shown here is derived from an EMBL/GenBank/DDBJ whole genome shotgun (WGS) entry which is preliminary data.</text>
</comment>
<protein>
    <recommendedName>
        <fullName evidence="4">ABC transporter permease</fullName>
    </recommendedName>
</protein>
<sequence>MKNTFTAEWIRLSAKRTWLIAIPLTIVYSAILTVVMIDQAPPRAAGGVSLQALGQSGGATLAVRAAVSFTSVLILALFVGMSAGSFTRGTWRASLLQQPRRVVLAAGTFAARIAVGAVVVAVLFLAGIVTAYAMAPGKGIDTGAWLDLASWRMAAEDYLRTMCFVVGWGVFGTMIGTVTRSVPIGLGAGIVWAGPLENILGDRLSFGGQWFPGLLLRYVVAPETAVVTGITLVLRLALYAVVALVLVAVLLQRRDVTS</sequence>
<organism evidence="2 3">
    <name type="scientific">Flexivirga caeni</name>
    <dbReference type="NCBI Taxonomy" id="2294115"/>
    <lineage>
        <taxon>Bacteria</taxon>
        <taxon>Bacillati</taxon>
        <taxon>Actinomycetota</taxon>
        <taxon>Actinomycetes</taxon>
        <taxon>Micrococcales</taxon>
        <taxon>Dermacoccaceae</taxon>
        <taxon>Flexivirga</taxon>
    </lineage>
</organism>
<dbReference type="OrthoDB" id="5192880at2"/>
<name>A0A3M9M7A2_9MICO</name>
<feature type="transmembrane region" description="Helical" evidence="1">
    <location>
        <begin position="18"/>
        <end position="37"/>
    </location>
</feature>
<feature type="transmembrane region" description="Helical" evidence="1">
    <location>
        <begin position="57"/>
        <end position="81"/>
    </location>
</feature>
<keyword evidence="1" id="KW-1133">Transmembrane helix</keyword>
<accession>A0A3M9M7A2</accession>
<evidence type="ECO:0000256" key="1">
    <source>
        <dbReference type="SAM" id="Phobius"/>
    </source>
</evidence>